<feature type="transmembrane region" description="Helical" evidence="6">
    <location>
        <begin position="7"/>
        <end position="26"/>
    </location>
</feature>
<proteinExistence type="predicted"/>
<dbReference type="CDD" id="cd06581">
    <property type="entry name" value="TM_PBP1_LivM_like"/>
    <property type="match status" value="1"/>
</dbReference>
<evidence type="ECO:0000256" key="5">
    <source>
        <dbReference type="ARBA" id="ARBA00023136"/>
    </source>
</evidence>
<dbReference type="EMBL" id="CP072943">
    <property type="protein sequence ID" value="QTX33804.1"/>
    <property type="molecule type" value="Genomic_DNA"/>
</dbReference>
<keyword evidence="2" id="KW-1003">Cell membrane</keyword>
<dbReference type="RefSeq" id="WP_274374979.1">
    <property type="nucleotide sequence ID" value="NZ_CP072943.1"/>
</dbReference>
<evidence type="ECO:0000256" key="6">
    <source>
        <dbReference type="SAM" id="Phobius"/>
    </source>
</evidence>
<evidence type="ECO:0000313" key="8">
    <source>
        <dbReference type="Proteomes" id="UP000671879"/>
    </source>
</evidence>
<reference evidence="8" key="1">
    <citation type="submission" date="2021-04" db="EMBL/GenBank/DDBJ databases">
        <title>A novel Synergistetes isolate from a pyrite-forming mixed culture.</title>
        <authorList>
            <person name="Bunk B."/>
            <person name="Sproer C."/>
            <person name="Spring S."/>
            <person name="Pester M."/>
        </authorList>
    </citation>
    <scope>NUCLEOTIDE SEQUENCE [LARGE SCALE GENOMIC DNA]</scope>
    <source>
        <strain evidence="8">J.5.4.2-T.3.5.2</strain>
    </source>
</reference>
<feature type="transmembrane region" description="Helical" evidence="6">
    <location>
        <begin position="65"/>
        <end position="89"/>
    </location>
</feature>
<name>A0A9Q7EXP6_9BACT</name>
<evidence type="ECO:0000256" key="1">
    <source>
        <dbReference type="ARBA" id="ARBA00004651"/>
    </source>
</evidence>
<dbReference type="KEGG" id="aram:KAR29_11150"/>
<accession>A0A9Q7EXP6</accession>
<feature type="transmembrane region" description="Helical" evidence="6">
    <location>
        <begin position="157"/>
        <end position="177"/>
    </location>
</feature>
<feature type="transmembrane region" description="Helical" evidence="6">
    <location>
        <begin position="32"/>
        <end position="53"/>
    </location>
</feature>
<organism evidence="7 8">
    <name type="scientific">Aminithiophilus ramosus</name>
    <dbReference type="NCBI Taxonomy" id="3029084"/>
    <lineage>
        <taxon>Bacteria</taxon>
        <taxon>Thermotogati</taxon>
        <taxon>Synergistota</taxon>
        <taxon>Synergistia</taxon>
        <taxon>Synergistales</taxon>
        <taxon>Aminithiophilaceae</taxon>
        <taxon>Aminithiophilus</taxon>
    </lineage>
</organism>
<dbReference type="Proteomes" id="UP000671879">
    <property type="component" value="Chromosome"/>
</dbReference>
<dbReference type="GO" id="GO:0015658">
    <property type="term" value="F:branched-chain amino acid transmembrane transporter activity"/>
    <property type="evidence" value="ECO:0007669"/>
    <property type="project" value="InterPro"/>
</dbReference>
<evidence type="ECO:0000313" key="7">
    <source>
        <dbReference type="EMBL" id="QTX33804.1"/>
    </source>
</evidence>
<keyword evidence="5 6" id="KW-0472">Membrane</keyword>
<evidence type="ECO:0000256" key="2">
    <source>
        <dbReference type="ARBA" id="ARBA00022475"/>
    </source>
</evidence>
<protein>
    <submittedName>
        <fullName evidence="7">Branched-chain amino acid ABC transporter permease</fullName>
    </submittedName>
</protein>
<dbReference type="Pfam" id="PF02653">
    <property type="entry name" value="BPD_transp_2"/>
    <property type="match status" value="1"/>
</dbReference>
<keyword evidence="8" id="KW-1185">Reference proteome</keyword>
<dbReference type="InterPro" id="IPR043428">
    <property type="entry name" value="LivM-like"/>
</dbReference>
<keyword evidence="3 6" id="KW-0812">Transmembrane</keyword>
<feature type="transmembrane region" description="Helical" evidence="6">
    <location>
        <begin position="248"/>
        <end position="273"/>
    </location>
</feature>
<dbReference type="PANTHER" id="PTHR30482">
    <property type="entry name" value="HIGH-AFFINITY BRANCHED-CHAIN AMINO ACID TRANSPORT SYSTEM PERMEASE"/>
    <property type="match status" value="1"/>
</dbReference>
<comment type="subcellular location">
    <subcellularLocation>
        <location evidence="1">Cell membrane</location>
        <topology evidence="1">Multi-pass membrane protein</topology>
    </subcellularLocation>
</comment>
<feature type="transmembrane region" description="Helical" evidence="6">
    <location>
        <begin position="95"/>
        <end position="114"/>
    </location>
</feature>
<dbReference type="InterPro" id="IPR001851">
    <property type="entry name" value="ABC_transp_permease"/>
</dbReference>
<feature type="transmembrane region" description="Helical" evidence="6">
    <location>
        <begin position="285"/>
        <end position="304"/>
    </location>
</feature>
<evidence type="ECO:0000256" key="3">
    <source>
        <dbReference type="ARBA" id="ARBA00022692"/>
    </source>
</evidence>
<feature type="transmembrane region" description="Helical" evidence="6">
    <location>
        <begin position="126"/>
        <end position="145"/>
    </location>
</feature>
<feature type="transmembrane region" description="Helical" evidence="6">
    <location>
        <begin position="211"/>
        <end position="236"/>
    </location>
</feature>
<dbReference type="GO" id="GO:0005886">
    <property type="term" value="C:plasma membrane"/>
    <property type="evidence" value="ECO:0007669"/>
    <property type="project" value="UniProtKB-SubCell"/>
</dbReference>
<sequence>MDRLRKYFPLLGLVAFYVVVMALRKAGVLTSYYIQILMFAMINVMVTLGLNLINGFTGQFSIGQAGFVAVGGYTSAAVTTLLLPSAALLPVLRPLVFLFSVFVGGVVAALFGYLIGKPSLRLKGDYLAIVTLAFGEIIRSLIRLIPQVGGPRGFSGIPRYSNLFWIVAFFGATLWVLRNYIYSSFGRACIACREDELAAGTMGVDTTKYKVMAFTIGSAVAGVAGGLLAHLLGYLHPDQFNYLKSIDYLVYLYAGGAGSLTGTIMGASLLTVLPEMLRFLSGWRLVIYGIALVLLMLFRPQGIYGDRELSFLVPKIRRPAGYEGGR</sequence>
<keyword evidence="4 6" id="KW-1133">Transmembrane helix</keyword>
<evidence type="ECO:0000256" key="4">
    <source>
        <dbReference type="ARBA" id="ARBA00022989"/>
    </source>
</evidence>
<gene>
    <name evidence="7" type="ORF">KAR29_11150</name>
</gene>
<dbReference type="AlphaFoldDB" id="A0A9Q7EXP6"/>
<dbReference type="PANTHER" id="PTHR30482:SF10">
    <property type="entry name" value="HIGH-AFFINITY BRANCHED-CHAIN AMINO ACID TRANSPORT PROTEIN BRAE"/>
    <property type="match status" value="1"/>
</dbReference>